<proteinExistence type="predicted"/>
<keyword evidence="5 7" id="KW-0863">Zinc-finger</keyword>
<dbReference type="InterPro" id="IPR002893">
    <property type="entry name" value="Znf_MYND"/>
</dbReference>
<name>A0AAV7ID09_COTGL</name>
<dbReference type="SUPFAM" id="SSF144232">
    <property type="entry name" value="HIT/MYND zinc finger-like"/>
    <property type="match status" value="1"/>
</dbReference>
<dbReference type="Proteomes" id="UP000826195">
    <property type="component" value="Unassembled WGS sequence"/>
</dbReference>
<gene>
    <name evidence="10" type="ORF">KQX54_012525</name>
</gene>
<dbReference type="Pfam" id="PF00856">
    <property type="entry name" value="SET"/>
    <property type="match status" value="1"/>
</dbReference>
<dbReference type="GO" id="GO:0008757">
    <property type="term" value="F:S-adenosylmethionine-dependent methyltransferase activity"/>
    <property type="evidence" value="ECO:0007669"/>
    <property type="project" value="UniProtKB-ARBA"/>
</dbReference>
<dbReference type="GO" id="GO:0008270">
    <property type="term" value="F:zinc ion binding"/>
    <property type="evidence" value="ECO:0007669"/>
    <property type="project" value="UniProtKB-KW"/>
</dbReference>
<dbReference type="Gene3D" id="6.10.140.2220">
    <property type="match status" value="1"/>
</dbReference>
<keyword evidence="6" id="KW-0862">Zinc</keyword>
<protein>
    <recommendedName>
        <fullName evidence="12">SET and MYND domain-containing protein 4</fullName>
    </recommendedName>
</protein>
<comment type="caution">
    <text evidence="10">The sequence shown here is derived from an EMBL/GenBank/DDBJ whole genome shotgun (WGS) entry which is preliminary data.</text>
</comment>
<dbReference type="InterPro" id="IPR052097">
    <property type="entry name" value="SET-MYND_domain_protein"/>
</dbReference>
<dbReference type="EMBL" id="JAHXZJ010000747">
    <property type="protein sequence ID" value="KAH0557878.1"/>
    <property type="molecule type" value="Genomic_DNA"/>
</dbReference>
<organism evidence="10 11">
    <name type="scientific">Cotesia glomerata</name>
    <name type="common">Lepidopteran parasitic wasp</name>
    <name type="synonym">Apanteles glomeratus</name>
    <dbReference type="NCBI Taxonomy" id="32391"/>
    <lineage>
        <taxon>Eukaryota</taxon>
        <taxon>Metazoa</taxon>
        <taxon>Ecdysozoa</taxon>
        <taxon>Arthropoda</taxon>
        <taxon>Hexapoda</taxon>
        <taxon>Insecta</taxon>
        <taxon>Pterygota</taxon>
        <taxon>Neoptera</taxon>
        <taxon>Endopterygota</taxon>
        <taxon>Hymenoptera</taxon>
        <taxon>Apocrita</taxon>
        <taxon>Ichneumonoidea</taxon>
        <taxon>Braconidae</taxon>
        <taxon>Microgastrinae</taxon>
        <taxon>Cotesia</taxon>
    </lineage>
</organism>
<keyword evidence="2" id="KW-0808">Transferase</keyword>
<dbReference type="PANTHER" id="PTHR46165:SF2">
    <property type="entry name" value="SET AND MYND DOMAIN-CONTAINING PROTEIN 4"/>
    <property type="match status" value="1"/>
</dbReference>
<keyword evidence="1" id="KW-0489">Methyltransferase</keyword>
<dbReference type="PROSITE" id="PS50865">
    <property type="entry name" value="ZF_MYND_2"/>
    <property type="match status" value="1"/>
</dbReference>
<dbReference type="GO" id="GO:0008276">
    <property type="term" value="F:protein methyltransferase activity"/>
    <property type="evidence" value="ECO:0007669"/>
    <property type="project" value="UniProtKB-ARBA"/>
</dbReference>
<dbReference type="GO" id="GO:0005737">
    <property type="term" value="C:cytoplasm"/>
    <property type="evidence" value="ECO:0007669"/>
    <property type="project" value="TreeGrafter"/>
</dbReference>
<dbReference type="GO" id="GO:0042826">
    <property type="term" value="F:histone deacetylase binding"/>
    <property type="evidence" value="ECO:0007669"/>
    <property type="project" value="TreeGrafter"/>
</dbReference>
<dbReference type="Gene3D" id="1.25.40.10">
    <property type="entry name" value="Tetratricopeptide repeat domain"/>
    <property type="match status" value="1"/>
</dbReference>
<reference evidence="10 11" key="1">
    <citation type="journal article" date="2021" name="J. Hered.">
        <title>A chromosome-level genome assembly of the parasitoid wasp, Cotesia glomerata (Hymenoptera: Braconidae).</title>
        <authorList>
            <person name="Pinto B.J."/>
            <person name="Weis J.J."/>
            <person name="Gamble T."/>
            <person name="Ode P.J."/>
            <person name="Paul R."/>
            <person name="Zaspel J.M."/>
        </authorList>
    </citation>
    <scope>NUCLEOTIDE SEQUENCE [LARGE SCALE GENOMIC DNA]</scope>
    <source>
        <strain evidence="10">CgM1</strain>
    </source>
</reference>
<dbReference type="GO" id="GO:0008170">
    <property type="term" value="F:N-methyltransferase activity"/>
    <property type="evidence" value="ECO:0007669"/>
    <property type="project" value="UniProtKB-ARBA"/>
</dbReference>
<evidence type="ECO:0000256" key="6">
    <source>
        <dbReference type="ARBA" id="ARBA00022833"/>
    </source>
</evidence>
<evidence type="ECO:0000256" key="4">
    <source>
        <dbReference type="ARBA" id="ARBA00022723"/>
    </source>
</evidence>
<evidence type="ECO:0000313" key="10">
    <source>
        <dbReference type="EMBL" id="KAH0557878.1"/>
    </source>
</evidence>
<evidence type="ECO:0000256" key="5">
    <source>
        <dbReference type="ARBA" id="ARBA00022771"/>
    </source>
</evidence>
<dbReference type="PROSITE" id="PS50280">
    <property type="entry name" value="SET"/>
    <property type="match status" value="1"/>
</dbReference>
<evidence type="ECO:0000256" key="2">
    <source>
        <dbReference type="ARBA" id="ARBA00022679"/>
    </source>
</evidence>
<dbReference type="Gene3D" id="2.170.270.10">
    <property type="entry name" value="SET domain"/>
    <property type="match status" value="1"/>
</dbReference>
<dbReference type="InterPro" id="IPR046341">
    <property type="entry name" value="SET_dom_sf"/>
</dbReference>
<keyword evidence="11" id="KW-1185">Reference proteome</keyword>
<evidence type="ECO:0000256" key="7">
    <source>
        <dbReference type="PROSITE-ProRule" id="PRU00134"/>
    </source>
</evidence>
<evidence type="ECO:0000256" key="1">
    <source>
        <dbReference type="ARBA" id="ARBA00022603"/>
    </source>
</evidence>
<evidence type="ECO:0000256" key="3">
    <source>
        <dbReference type="ARBA" id="ARBA00022691"/>
    </source>
</evidence>
<dbReference type="AlphaFoldDB" id="A0AAV7ID09"/>
<dbReference type="InterPro" id="IPR011990">
    <property type="entry name" value="TPR-like_helical_dom_sf"/>
</dbReference>
<keyword evidence="4" id="KW-0479">Metal-binding</keyword>
<dbReference type="GO" id="GO:0032259">
    <property type="term" value="P:methylation"/>
    <property type="evidence" value="ECO:0007669"/>
    <property type="project" value="UniProtKB-KW"/>
</dbReference>
<sequence length="676" mass="77712">MEKFVTLRFHSVAAEHFPGAETDEDFVKAAFKMDVEKKDELPNLKDIKQKSKCEVKAKWMLDKAKQDFSRMSLEKTVEVYNTAMALALPRSELLAHAFANRSIVLSNAAMYEESLKDIEHALKANYPDNLKALLFARKAKNLFALDPTADIEDTLDETRRWALKMNDKEKSKLLNNLEKIKMKTYKKPVKELDNRIFVPSAPHDNPIIKDTSAAIAINYSEKFGRHIVATRDMMAGEVVSVKRAYALVLSCEFRFQLCWNCSKHCWSSVPCNKCSNVIYCSEECRNVAWKDYHDIECSFLSGLLSSVHEYEELFLMSLRLFIKAIKEFGTIKALYESFQKIDSTEDLIMKSFTDGIYDDKKYASVYPLCRKPMNLRFQIQCALKASQYMYIMAVTTNVFGKKMESMEELRNYEYAVFVGKLLYHHTVLSSTNMSAIHARSTDDVLRTCGGVLNPLESLYNHSRDPNTDAIVCLDMSAFITLQTIKKGEQLFISYGQEFHDMPTSERRGELQKIRSYWCDCQACINNWNPGHVLPSAKFIYTDQFFDLNVNAKNSSKAINELKLEKLRDIMEKLYVEKKDELPNLREIKKKPKCEVKAKWMLDKAKQDFSRISLEKTVEVYNSAMALALPRSELLAHAFANRSVVLSNAAMYKESLKDIEHALKANYPDNMKASLFA</sequence>
<dbReference type="PROSITE" id="PS01360">
    <property type="entry name" value="ZF_MYND_1"/>
    <property type="match status" value="1"/>
</dbReference>
<evidence type="ECO:0008006" key="12">
    <source>
        <dbReference type="Google" id="ProtNLM"/>
    </source>
</evidence>
<accession>A0AAV7ID09</accession>
<keyword evidence="3" id="KW-0949">S-adenosyl-L-methionine</keyword>
<evidence type="ECO:0000259" key="8">
    <source>
        <dbReference type="PROSITE" id="PS50280"/>
    </source>
</evidence>
<dbReference type="InterPro" id="IPR001214">
    <property type="entry name" value="SET_dom"/>
</dbReference>
<dbReference type="PANTHER" id="PTHR46165">
    <property type="entry name" value="SET AND MYND DOMAIN-CONTAINING PROTEIN 4"/>
    <property type="match status" value="1"/>
</dbReference>
<dbReference type="Gene3D" id="1.10.220.160">
    <property type="match status" value="1"/>
</dbReference>
<dbReference type="GO" id="GO:0005634">
    <property type="term" value="C:nucleus"/>
    <property type="evidence" value="ECO:0007669"/>
    <property type="project" value="TreeGrafter"/>
</dbReference>
<feature type="domain" description="MYND-type" evidence="9">
    <location>
        <begin position="258"/>
        <end position="297"/>
    </location>
</feature>
<feature type="domain" description="SET" evidence="8">
    <location>
        <begin position="213"/>
        <end position="495"/>
    </location>
</feature>
<evidence type="ECO:0000259" key="9">
    <source>
        <dbReference type="PROSITE" id="PS50865"/>
    </source>
</evidence>
<evidence type="ECO:0000313" key="11">
    <source>
        <dbReference type="Proteomes" id="UP000826195"/>
    </source>
</evidence>
<dbReference type="SUPFAM" id="SSF82199">
    <property type="entry name" value="SET domain"/>
    <property type="match status" value="1"/>
</dbReference>